<proteinExistence type="predicted"/>
<evidence type="ECO:0000313" key="2">
    <source>
        <dbReference type="Proteomes" id="UP000284557"/>
    </source>
</evidence>
<dbReference type="EMBL" id="QXBN01000015">
    <property type="protein sequence ID" value="RIT35127.1"/>
    <property type="molecule type" value="Genomic_DNA"/>
</dbReference>
<evidence type="ECO:0000313" key="1">
    <source>
        <dbReference type="EMBL" id="RIT35127.1"/>
    </source>
</evidence>
<protein>
    <submittedName>
        <fullName evidence="1">Uncharacterized protein</fullName>
    </submittedName>
</protein>
<dbReference type="Proteomes" id="UP000284557">
    <property type="component" value="Unassembled WGS sequence"/>
</dbReference>
<comment type="caution">
    <text evidence="1">The sequence shown here is derived from an EMBL/GenBank/DDBJ whole genome shotgun (WGS) entry which is preliminary data.</text>
</comment>
<accession>A0ABD7HLE9</accession>
<organism evidence="1 2">
    <name type="scientific">Mycobacteroides abscessus</name>
    <dbReference type="NCBI Taxonomy" id="36809"/>
    <lineage>
        <taxon>Bacteria</taxon>
        <taxon>Bacillati</taxon>
        <taxon>Actinomycetota</taxon>
        <taxon>Actinomycetes</taxon>
        <taxon>Mycobacteriales</taxon>
        <taxon>Mycobacteriaceae</taxon>
        <taxon>Mycobacteroides</taxon>
    </lineage>
</organism>
<dbReference type="AlphaFoldDB" id="A0ABD7HLE9"/>
<reference evidence="1 2" key="1">
    <citation type="submission" date="2018-08" db="EMBL/GenBank/DDBJ databases">
        <title>Linezolid Resistance in Mycobacterium abscessus: MIC Distribution and Comprehensive Investigation of Resistance Mechanisms.</title>
        <authorList>
            <person name="Ye M."/>
            <person name="Xu L."/>
            <person name="Zou Y."/>
            <person name="Li B."/>
            <person name="Guo Q."/>
            <person name="Zhang Y."/>
            <person name="Zhan M."/>
            <person name="Xu B."/>
            <person name="Yu F."/>
            <person name="Zhang Z."/>
            <person name="Chu H."/>
        </authorList>
    </citation>
    <scope>NUCLEOTIDE SEQUENCE [LARGE SCALE GENOMIC DNA]</scope>
    <source>
        <strain evidence="1 2">G143</strain>
    </source>
</reference>
<name>A0ABD7HLE9_9MYCO</name>
<dbReference type="RefSeq" id="WP_100480967.1">
    <property type="nucleotide sequence ID" value="NZ_QDET01000001.1"/>
</dbReference>
<gene>
    <name evidence="1" type="ORF">D2E76_19205</name>
</gene>
<sequence length="131" mass="14700">MTQKTGPERFTRPGLEEGGRVAIQLTDGTLIEGYLYDGQLHDEPRKPSPSAYTLDSVFAFRNPLDLKLDIPLKPNRPPAPWRICKGDGEWRIEKRLTDGYEAWCRFDSSTEAFAAFAAGGAPMRRSLAGQW</sequence>